<dbReference type="GO" id="GO:0004879">
    <property type="term" value="F:nuclear receptor activity"/>
    <property type="evidence" value="ECO:0007669"/>
    <property type="project" value="TreeGrafter"/>
</dbReference>
<dbReference type="Proteomes" id="UP000728032">
    <property type="component" value="Unassembled WGS sequence"/>
</dbReference>
<organism evidence="9">
    <name type="scientific">Oppiella nova</name>
    <dbReference type="NCBI Taxonomy" id="334625"/>
    <lineage>
        <taxon>Eukaryota</taxon>
        <taxon>Metazoa</taxon>
        <taxon>Ecdysozoa</taxon>
        <taxon>Arthropoda</taxon>
        <taxon>Chelicerata</taxon>
        <taxon>Arachnida</taxon>
        <taxon>Acari</taxon>
        <taxon>Acariformes</taxon>
        <taxon>Sarcoptiformes</taxon>
        <taxon>Oribatida</taxon>
        <taxon>Brachypylina</taxon>
        <taxon>Oppioidea</taxon>
        <taxon>Oppiidae</taxon>
        <taxon>Oppiella</taxon>
    </lineage>
</organism>
<protein>
    <submittedName>
        <fullName evidence="9">Uncharacterized protein</fullName>
    </submittedName>
</protein>
<gene>
    <name evidence="9" type="ORF">ONB1V03_LOCUS3329</name>
</gene>
<dbReference type="AlphaFoldDB" id="A0A7R9LHP3"/>
<evidence type="ECO:0000256" key="7">
    <source>
        <dbReference type="ARBA" id="ARBA00023163"/>
    </source>
</evidence>
<keyword evidence="8" id="KW-0675">Receptor</keyword>
<evidence type="ECO:0000256" key="6">
    <source>
        <dbReference type="ARBA" id="ARBA00023125"/>
    </source>
</evidence>
<name>A0A7R9LHP3_9ACAR</name>
<keyword evidence="4" id="KW-0862">Zinc</keyword>
<dbReference type="GO" id="GO:0000122">
    <property type="term" value="P:negative regulation of transcription by RNA polymerase II"/>
    <property type="evidence" value="ECO:0007669"/>
    <property type="project" value="TreeGrafter"/>
</dbReference>
<dbReference type="GO" id="GO:0045944">
    <property type="term" value="P:positive regulation of transcription by RNA polymerase II"/>
    <property type="evidence" value="ECO:0007669"/>
    <property type="project" value="TreeGrafter"/>
</dbReference>
<evidence type="ECO:0000313" key="10">
    <source>
        <dbReference type="Proteomes" id="UP000728032"/>
    </source>
</evidence>
<evidence type="ECO:0000256" key="5">
    <source>
        <dbReference type="ARBA" id="ARBA00023015"/>
    </source>
</evidence>
<comment type="similarity">
    <text evidence="1">Belongs to the nuclear hormone receptor family. NR1 subfamily.</text>
</comment>
<evidence type="ECO:0000313" key="9">
    <source>
        <dbReference type="EMBL" id="CAD7641926.1"/>
    </source>
</evidence>
<keyword evidence="3" id="KW-0863">Zinc-finger</keyword>
<dbReference type="Gene3D" id="1.10.565.10">
    <property type="entry name" value="Retinoid X Receptor"/>
    <property type="match status" value="2"/>
</dbReference>
<accession>A0A7R9LHP3</accession>
<dbReference type="PANTHER" id="PTHR24082:SF473">
    <property type="entry name" value="ECDYSONE-INDUCED PROTEIN 75B, ISOFORM B"/>
    <property type="match status" value="1"/>
</dbReference>
<dbReference type="PANTHER" id="PTHR24082">
    <property type="entry name" value="NUCLEAR HORMONE RECEPTOR"/>
    <property type="match status" value="1"/>
</dbReference>
<proteinExistence type="inferred from homology"/>
<keyword evidence="6" id="KW-0238">DNA-binding</keyword>
<keyword evidence="5" id="KW-0805">Transcription regulation</keyword>
<reference evidence="9" key="1">
    <citation type="submission" date="2020-11" db="EMBL/GenBank/DDBJ databases">
        <authorList>
            <person name="Tran Van P."/>
        </authorList>
    </citation>
    <scope>NUCLEOTIDE SEQUENCE</scope>
</reference>
<evidence type="ECO:0000256" key="3">
    <source>
        <dbReference type="ARBA" id="ARBA00022771"/>
    </source>
</evidence>
<dbReference type="InterPro" id="IPR035500">
    <property type="entry name" value="NHR-like_dom_sf"/>
</dbReference>
<sequence>MPETSSIPDVTDVAPQDPQELAIAPVFPVIRDYHSWNQLESIRVRELLSASNIRDDPLSNHDFKVYTFKQMMCETGHRMENWIKDTISFAKSLNGFKTFCADDQWTLVKNGCIEMFLMRHALYYNDEVNISDEEITNQITEIESSVMSETSSVTEVAAPDPQLVIAPVFPVISNYHSWNQLESIRITELLIASKIIEIPITENVHKIYTFKQMICECQQQMEDYIRDIVSFTKSLNGFKSFCSDDQWTLAKNGCIEMIIIRQVLNYNDEGVVGDAAYDTEADHAFDRLEFFGTGTPLPETENDINEFCGFLSGNDGQTHYQSDTNKSQKFVATLKEPLKALHGAVIGRHNPGLFLRDFCSMPNNTSVAKGWNSRLATAKLLNDATVGQLLRALKDDRRDSQTGIYCILGSFAEQMELSHAEPPELRAFMRGMVAAIADLANTAEHLQLGWRSDNKCKLESRKLSLLEGKLDGLRSIQYIALLAMNKYF</sequence>
<dbReference type="InterPro" id="IPR050234">
    <property type="entry name" value="Nuclear_hormone_rcpt_NR1"/>
</dbReference>
<keyword evidence="7" id="KW-0804">Transcription</keyword>
<dbReference type="SUPFAM" id="SSF48508">
    <property type="entry name" value="Nuclear receptor ligand-binding domain"/>
    <property type="match status" value="2"/>
</dbReference>
<evidence type="ECO:0000256" key="1">
    <source>
        <dbReference type="ARBA" id="ARBA00008092"/>
    </source>
</evidence>
<dbReference type="GO" id="GO:0000978">
    <property type="term" value="F:RNA polymerase II cis-regulatory region sequence-specific DNA binding"/>
    <property type="evidence" value="ECO:0007669"/>
    <property type="project" value="TreeGrafter"/>
</dbReference>
<dbReference type="GO" id="GO:0009755">
    <property type="term" value="P:hormone-mediated signaling pathway"/>
    <property type="evidence" value="ECO:0007669"/>
    <property type="project" value="TreeGrafter"/>
</dbReference>
<evidence type="ECO:0000256" key="8">
    <source>
        <dbReference type="ARBA" id="ARBA00023170"/>
    </source>
</evidence>
<dbReference type="EMBL" id="CAJPVJ010000956">
    <property type="protein sequence ID" value="CAG2163764.1"/>
    <property type="molecule type" value="Genomic_DNA"/>
</dbReference>
<keyword evidence="2" id="KW-0479">Metal-binding</keyword>
<dbReference type="GO" id="GO:0008270">
    <property type="term" value="F:zinc ion binding"/>
    <property type="evidence" value="ECO:0007669"/>
    <property type="project" value="UniProtKB-KW"/>
</dbReference>
<keyword evidence="10" id="KW-1185">Reference proteome</keyword>
<dbReference type="EMBL" id="OC915781">
    <property type="protein sequence ID" value="CAD7641926.1"/>
    <property type="molecule type" value="Genomic_DNA"/>
</dbReference>
<dbReference type="GO" id="GO:0030154">
    <property type="term" value="P:cell differentiation"/>
    <property type="evidence" value="ECO:0007669"/>
    <property type="project" value="TreeGrafter"/>
</dbReference>
<evidence type="ECO:0000256" key="4">
    <source>
        <dbReference type="ARBA" id="ARBA00022833"/>
    </source>
</evidence>
<evidence type="ECO:0000256" key="2">
    <source>
        <dbReference type="ARBA" id="ARBA00022723"/>
    </source>
</evidence>